<feature type="compositionally biased region" description="Basic and acidic residues" evidence="6">
    <location>
        <begin position="84"/>
        <end position="99"/>
    </location>
</feature>
<dbReference type="AlphaFoldDB" id="A0A9P4WHS0"/>
<gene>
    <name evidence="8" type="ORF">E8E12_002828</name>
</gene>
<feature type="region of interest" description="Disordered" evidence="6">
    <location>
        <begin position="83"/>
        <end position="109"/>
    </location>
</feature>
<dbReference type="EMBL" id="SWKV01000091">
    <property type="protein sequence ID" value="KAF3032861.1"/>
    <property type="molecule type" value="Genomic_DNA"/>
</dbReference>
<dbReference type="PRINTS" id="PR00420">
    <property type="entry name" value="RNGMNOXGNASE"/>
</dbReference>
<dbReference type="Pfam" id="PF01494">
    <property type="entry name" value="FAD_binding_3"/>
    <property type="match status" value="1"/>
</dbReference>
<keyword evidence="3" id="KW-0274">FAD</keyword>
<dbReference type="GO" id="GO:0071949">
    <property type="term" value="F:FAD binding"/>
    <property type="evidence" value="ECO:0007669"/>
    <property type="project" value="InterPro"/>
</dbReference>
<keyword evidence="4" id="KW-0560">Oxidoreductase</keyword>
<dbReference type="FunFam" id="1.10.8.50:FF:000015">
    <property type="entry name" value="30S ribosomal protein-like protein S13"/>
    <property type="match status" value="1"/>
</dbReference>
<proteinExistence type="predicted"/>
<evidence type="ECO:0000256" key="5">
    <source>
        <dbReference type="ARBA" id="ARBA00023033"/>
    </source>
</evidence>
<evidence type="ECO:0000256" key="4">
    <source>
        <dbReference type="ARBA" id="ARBA00023002"/>
    </source>
</evidence>
<accession>A0A9P4WHS0</accession>
<dbReference type="SUPFAM" id="SSF46946">
    <property type="entry name" value="S13-like H2TH domain"/>
    <property type="match status" value="1"/>
</dbReference>
<comment type="cofactor">
    <cofactor evidence="1">
        <name>FAD</name>
        <dbReference type="ChEBI" id="CHEBI:57692"/>
    </cofactor>
</comment>
<evidence type="ECO:0000313" key="9">
    <source>
        <dbReference type="Proteomes" id="UP000758155"/>
    </source>
</evidence>
<protein>
    <recommendedName>
        <fullName evidence="7">FAD-binding domain-containing protein</fullName>
    </recommendedName>
</protein>
<dbReference type="Proteomes" id="UP000758155">
    <property type="component" value="Unassembled WGS sequence"/>
</dbReference>
<name>A0A9P4WHS0_9PLEO</name>
<dbReference type="PANTHER" id="PTHR47178:SF1">
    <property type="entry name" value="FAD-BINDING DOMAIN-CONTAINING PROTEIN-RELATED"/>
    <property type="match status" value="1"/>
</dbReference>
<dbReference type="InterPro" id="IPR002938">
    <property type="entry name" value="FAD-bd"/>
</dbReference>
<evidence type="ECO:0000256" key="6">
    <source>
        <dbReference type="SAM" id="MobiDB-lite"/>
    </source>
</evidence>
<evidence type="ECO:0000256" key="3">
    <source>
        <dbReference type="ARBA" id="ARBA00022827"/>
    </source>
</evidence>
<evidence type="ECO:0000259" key="7">
    <source>
        <dbReference type="Pfam" id="PF01494"/>
    </source>
</evidence>
<dbReference type="SUPFAM" id="SSF51905">
    <property type="entry name" value="FAD/NAD(P)-binding domain"/>
    <property type="match status" value="1"/>
</dbReference>
<feature type="domain" description="FAD-binding" evidence="7">
    <location>
        <begin position="119"/>
        <end position="457"/>
    </location>
</feature>
<evidence type="ECO:0000313" key="8">
    <source>
        <dbReference type="EMBL" id="KAF3032861.1"/>
    </source>
</evidence>
<evidence type="ECO:0000256" key="1">
    <source>
        <dbReference type="ARBA" id="ARBA00001974"/>
    </source>
</evidence>
<dbReference type="InterPro" id="IPR010979">
    <property type="entry name" value="Ribosomal_uS13-like_H2TH"/>
</dbReference>
<reference evidence="8" key="1">
    <citation type="submission" date="2019-04" db="EMBL/GenBank/DDBJ databases">
        <title>Sequencing of skin fungus with MAO and IRED activity.</title>
        <authorList>
            <person name="Marsaioli A.J."/>
            <person name="Bonatto J.M.C."/>
            <person name="Reis Junior O."/>
        </authorList>
    </citation>
    <scope>NUCLEOTIDE SEQUENCE</scope>
    <source>
        <strain evidence="8">28M1</strain>
    </source>
</reference>
<comment type="caution">
    <text evidence="8">The sequence shown here is derived from an EMBL/GenBank/DDBJ whole genome shotgun (WGS) entry which is preliminary data.</text>
</comment>
<evidence type="ECO:0000256" key="2">
    <source>
        <dbReference type="ARBA" id="ARBA00022630"/>
    </source>
</evidence>
<organism evidence="8 9">
    <name type="scientific">Didymella heteroderae</name>
    <dbReference type="NCBI Taxonomy" id="1769908"/>
    <lineage>
        <taxon>Eukaryota</taxon>
        <taxon>Fungi</taxon>
        <taxon>Dikarya</taxon>
        <taxon>Ascomycota</taxon>
        <taxon>Pezizomycotina</taxon>
        <taxon>Dothideomycetes</taxon>
        <taxon>Pleosporomycetidae</taxon>
        <taxon>Pleosporales</taxon>
        <taxon>Pleosporineae</taxon>
        <taxon>Didymellaceae</taxon>
        <taxon>Didymella</taxon>
    </lineage>
</organism>
<dbReference type="InterPro" id="IPR036188">
    <property type="entry name" value="FAD/NAD-bd_sf"/>
</dbReference>
<keyword evidence="2" id="KW-0285">Flavoprotein</keyword>
<keyword evidence="5" id="KW-0503">Monooxygenase</keyword>
<dbReference type="OrthoDB" id="47494at2759"/>
<dbReference type="GO" id="GO:0004497">
    <property type="term" value="F:monooxygenase activity"/>
    <property type="evidence" value="ECO:0007669"/>
    <property type="project" value="UniProtKB-KW"/>
</dbReference>
<keyword evidence="9" id="KW-1185">Reference proteome</keyword>
<dbReference type="Gene3D" id="3.50.50.60">
    <property type="entry name" value="FAD/NAD(P)-binding domain"/>
    <property type="match status" value="1"/>
</dbReference>
<dbReference type="Gene3D" id="1.10.8.50">
    <property type="match status" value="1"/>
</dbReference>
<dbReference type="GO" id="GO:0003676">
    <property type="term" value="F:nucleic acid binding"/>
    <property type="evidence" value="ECO:0007669"/>
    <property type="project" value="InterPro"/>
</dbReference>
<sequence>MVFINGFSFTEATLVKRSLESFFGIGPKVSQKIMAKFHIHPWAKVGALKNATVMDLTAELSTMKIENDARREGKAARYGTACTRTEDKNTDQHSEKAEQVKPSTSDSGIPELINMENELPVLIIGAGISGLLLAQQLRQLKIPFQIFERDSSFTARGSGWGLTLHWSLPALRELLPKHLLSRLRETYVDRDAVERGEDSTFPFFDLTTGVRKGGVPQTGENQRIRVSRERLQNLLATNVDIQWGKSFKKLSDYETAIVAHFEDGTEYRGRILFGCDGNRSRVTAEQAAPIRALDPFFLQGTASANDVSLYTSLLQAPQSIQDVDQLYVYQVCISGSTEKEPFRSVAEKSTRRTNDERIALIRKIAQNFAEPFRQFVSLIPDGDAVKQLDLDDWVLPNDHLAPKRYTLVGDAAHAMTMFLGAGANHAIVDVLELRQMVLSKLEPTASTLLLDIGDYQRSVAIRSLPSVLASRQACLEAHDWAKLTSKSHLLSARQMVVDFDD</sequence>
<dbReference type="PANTHER" id="PTHR47178">
    <property type="entry name" value="MONOOXYGENASE, FAD-BINDING"/>
    <property type="match status" value="1"/>
</dbReference>